<protein>
    <submittedName>
        <fullName evidence="2">Uncharacterized protein</fullName>
    </submittedName>
</protein>
<evidence type="ECO:0000313" key="2">
    <source>
        <dbReference type="EMBL" id="AIZ56474.1"/>
    </source>
</evidence>
<gene>
    <name evidence="2" type="ORF">Mpt1_c05860</name>
</gene>
<dbReference type="KEGG" id="mear:Mpt1_c05860"/>
<name>A0A0A7LBN0_9ARCH</name>
<keyword evidence="3" id="KW-1185">Reference proteome</keyword>
<keyword evidence="1" id="KW-0812">Transmembrane</keyword>
<keyword evidence="1" id="KW-1133">Transmembrane helix</keyword>
<dbReference type="RefSeq" id="WP_148305811.1">
    <property type="nucleotide sequence ID" value="NZ_CP010070.1"/>
</dbReference>
<proteinExistence type="predicted"/>
<accession>A0A0A7LBN0</accession>
<dbReference type="AlphaFoldDB" id="A0A0A7LBN0"/>
<dbReference type="Proteomes" id="UP000030787">
    <property type="component" value="Chromosome"/>
</dbReference>
<sequence length="138" mass="14717">MIDLPIWLVVTFLILAVFVPVALNMMGDLQDDSAVSAARAESEKIEDAVKRTYYSGAGSTDTVSISLSGGMCLLLGGGGSDSYCISIMHDDTVVEKNYLQRPSVKFLGDPLYVMGNRTLSIECVIVGGVYGVEVSVID</sequence>
<reference evidence="2 3" key="1">
    <citation type="journal article" date="2014" name="Appl. Environ. Microbiol.">
        <title>Comparative Genome Analysis of 'Candidatus Methanoplasma termitum' Indicates a New Mode of Energy Metabolism in the Seventh Order of Methanogens.</title>
        <authorList>
            <person name="Lang K."/>
            <person name="Schuldes J."/>
            <person name="Klingl A."/>
            <person name="Poehlein A."/>
            <person name="Daniel R."/>
            <person name="Brune A."/>
        </authorList>
    </citation>
    <scope>NUCLEOTIDE SEQUENCE [LARGE SCALE GENOMIC DNA]</scope>
    <source>
        <strain evidence="3">Mpt1</strain>
    </source>
</reference>
<feature type="transmembrane region" description="Helical" evidence="1">
    <location>
        <begin position="6"/>
        <end position="23"/>
    </location>
</feature>
<evidence type="ECO:0000256" key="1">
    <source>
        <dbReference type="SAM" id="Phobius"/>
    </source>
</evidence>
<dbReference type="EMBL" id="CP010070">
    <property type="protein sequence ID" value="AIZ56474.1"/>
    <property type="molecule type" value="Genomic_DNA"/>
</dbReference>
<evidence type="ECO:0000313" key="3">
    <source>
        <dbReference type="Proteomes" id="UP000030787"/>
    </source>
</evidence>
<organism evidence="2 3">
    <name type="scientific">Candidatus Methanoplasma termitum</name>
    <dbReference type="NCBI Taxonomy" id="1577791"/>
    <lineage>
        <taxon>Archaea</taxon>
        <taxon>Methanobacteriati</taxon>
        <taxon>Thermoplasmatota</taxon>
        <taxon>Thermoplasmata</taxon>
        <taxon>Methanomassiliicoccales</taxon>
        <taxon>Methanomassiliicoccaceae</taxon>
        <taxon>Candidatus Methanoplasma</taxon>
    </lineage>
</organism>
<keyword evidence="1" id="KW-0472">Membrane</keyword>
<dbReference type="HOGENOM" id="CLU_1801599_0_0_2"/>
<dbReference type="STRING" id="1577791.Mpt1_c05860"/>
<dbReference type="GeneID" id="24818251"/>